<proteinExistence type="predicted"/>
<dbReference type="AlphaFoldDB" id="C6H2B2"/>
<feature type="transmembrane region" description="Helical" evidence="1">
    <location>
        <begin position="95"/>
        <end position="113"/>
    </location>
</feature>
<accession>C6H2B2</accession>
<evidence type="ECO:0000313" key="3">
    <source>
        <dbReference type="Proteomes" id="UP000002624"/>
    </source>
</evidence>
<keyword evidence="1" id="KW-1133">Transmembrane helix</keyword>
<reference evidence="3" key="1">
    <citation type="submission" date="2009-05" db="EMBL/GenBank/DDBJ databases">
        <title>The genome sequence of Ajellomyces capsulatus strain H143.</title>
        <authorList>
            <person name="Champion M."/>
            <person name="Cuomo C.A."/>
            <person name="Ma L.-J."/>
            <person name="Henn M.R."/>
            <person name="Sil A."/>
            <person name="Goldman B."/>
            <person name="Young S.K."/>
            <person name="Kodira C.D."/>
            <person name="Zeng Q."/>
            <person name="Koehrsen M."/>
            <person name="Alvarado L."/>
            <person name="Berlin A.M."/>
            <person name="Borenstein D."/>
            <person name="Chen Z."/>
            <person name="Engels R."/>
            <person name="Freedman E."/>
            <person name="Gellesch M."/>
            <person name="Goldberg J."/>
            <person name="Griggs A."/>
            <person name="Gujja S."/>
            <person name="Heiman D.I."/>
            <person name="Hepburn T.A."/>
            <person name="Howarth C."/>
            <person name="Jen D."/>
            <person name="Larson L."/>
            <person name="Lewis B."/>
            <person name="Mehta T."/>
            <person name="Park D."/>
            <person name="Pearson M."/>
            <person name="Roberts A."/>
            <person name="Saif S."/>
            <person name="Shea T.D."/>
            <person name="Shenoy N."/>
            <person name="Sisk P."/>
            <person name="Stolte C."/>
            <person name="Sykes S."/>
            <person name="Walk T."/>
            <person name="White J."/>
            <person name="Yandava C."/>
            <person name="Klein B."/>
            <person name="McEwen J.G."/>
            <person name="Puccia R."/>
            <person name="Goldman G.H."/>
            <person name="Felipe M.S."/>
            <person name="Nino-Vega G."/>
            <person name="San-Blas G."/>
            <person name="Taylor J.W."/>
            <person name="Mendoza L."/>
            <person name="Galagan J.E."/>
            <person name="Nusbaum C."/>
            <person name="Birren B.W."/>
        </authorList>
    </citation>
    <scope>NUCLEOTIDE SEQUENCE [LARGE SCALE GENOMIC DNA]</scope>
    <source>
        <strain evidence="3">H143</strain>
    </source>
</reference>
<keyword evidence="1" id="KW-0472">Membrane</keyword>
<evidence type="ECO:0000256" key="1">
    <source>
        <dbReference type="SAM" id="Phobius"/>
    </source>
</evidence>
<sequence>MAAPKASAEARRFLQVPRQKVGAALVPRQKSVFVPVPASPGISLLWRTSPSAKWSWGYIPPNLSPSSSSGTVPRPLSSWQGSVLRAVLIESLRKFLLLAVLIAVLIVVLVVVVEKSVTRVKLRCEIVGKFKVVLNAPSLNRLSSLNRVVYPALNEPLKGYRVPGALTQARWLSIAVDVAELRSPMSCARSAWWSSLWRRTTYNYHVHGWLENRPLIRELMGVEAPPYILRHATINGLR</sequence>
<dbReference type="OrthoDB" id="10653396at2759"/>
<protein>
    <submittedName>
        <fullName evidence="2">Uncharacterized protein</fullName>
    </submittedName>
</protein>
<gene>
    <name evidence="2" type="ORF">HCDG_00844</name>
</gene>
<name>C6H2B2_AJECH</name>
<dbReference type="HOGENOM" id="CLU_1165553_0_0_1"/>
<keyword evidence="1" id="KW-0812">Transmembrane</keyword>
<organism evidence="2 3">
    <name type="scientific">Ajellomyces capsulatus (strain H143)</name>
    <name type="common">Darling's disease fungus</name>
    <name type="synonym">Histoplasma capsulatum</name>
    <dbReference type="NCBI Taxonomy" id="544712"/>
    <lineage>
        <taxon>Eukaryota</taxon>
        <taxon>Fungi</taxon>
        <taxon>Dikarya</taxon>
        <taxon>Ascomycota</taxon>
        <taxon>Pezizomycotina</taxon>
        <taxon>Eurotiomycetes</taxon>
        <taxon>Eurotiomycetidae</taxon>
        <taxon>Onygenales</taxon>
        <taxon>Ajellomycetaceae</taxon>
        <taxon>Histoplasma</taxon>
    </lineage>
</organism>
<dbReference type="OMA" id="CARSAWW"/>
<evidence type="ECO:0000313" key="2">
    <source>
        <dbReference type="EMBL" id="EER45264.1"/>
    </source>
</evidence>
<dbReference type="Proteomes" id="UP000002624">
    <property type="component" value="Unassembled WGS sequence"/>
</dbReference>
<dbReference type="EMBL" id="GG692419">
    <property type="protein sequence ID" value="EER45264.1"/>
    <property type="molecule type" value="Genomic_DNA"/>
</dbReference>
<dbReference type="VEuPathDB" id="FungiDB:HCDG_00844"/>